<dbReference type="GO" id="GO:0005315">
    <property type="term" value="F:phosphate transmembrane transporter activity"/>
    <property type="evidence" value="ECO:0007669"/>
    <property type="project" value="InterPro"/>
</dbReference>
<name>A0A1G7ISB4_9BACT</name>
<evidence type="ECO:0000313" key="7">
    <source>
        <dbReference type="EMBL" id="SDF15561.1"/>
    </source>
</evidence>
<dbReference type="InterPro" id="IPR001204">
    <property type="entry name" value="Phos_transporter"/>
</dbReference>
<evidence type="ECO:0000256" key="1">
    <source>
        <dbReference type="ARBA" id="ARBA00004141"/>
    </source>
</evidence>
<organism evidence="7 8">
    <name type="scientific">Terriglobus roseus</name>
    <dbReference type="NCBI Taxonomy" id="392734"/>
    <lineage>
        <taxon>Bacteria</taxon>
        <taxon>Pseudomonadati</taxon>
        <taxon>Acidobacteriota</taxon>
        <taxon>Terriglobia</taxon>
        <taxon>Terriglobales</taxon>
        <taxon>Acidobacteriaceae</taxon>
        <taxon>Terriglobus</taxon>
    </lineage>
</organism>
<feature type="transmembrane region" description="Helical" evidence="6">
    <location>
        <begin position="323"/>
        <end position="345"/>
    </location>
</feature>
<feature type="transmembrane region" description="Helical" evidence="6">
    <location>
        <begin position="108"/>
        <end position="129"/>
    </location>
</feature>
<keyword evidence="3 6" id="KW-0812">Transmembrane</keyword>
<evidence type="ECO:0000256" key="4">
    <source>
        <dbReference type="ARBA" id="ARBA00022989"/>
    </source>
</evidence>
<dbReference type="GO" id="GO:0035435">
    <property type="term" value="P:phosphate ion transmembrane transport"/>
    <property type="evidence" value="ECO:0007669"/>
    <property type="project" value="TreeGrafter"/>
</dbReference>
<evidence type="ECO:0000256" key="6">
    <source>
        <dbReference type="RuleBase" id="RU363058"/>
    </source>
</evidence>
<feature type="transmembrane region" description="Helical" evidence="6">
    <location>
        <begin position="46"/>
        <end position="69"/>
    </location>
</feature>
<dbReference type="EMBL" id="LT629690">
    <property type="protein sequence ID" value="SDF15561.1"/>
    <property type="molecule type" value="Genomic_DNA"/>
</dbReference>
<evidence type="ECO:0000256" key="2">
    <source>
        <dbReference type="ARBA" id="ARBA00022448"/>
    </source>
</evidence>
<dbReference type="OrthoDB" id="9779554at2"/>
<reference evidence="8" key="1">
    <citation type="submission" date="2016-10" db="EMBL/GenBank/DDBJ databases">
        <authorList>
            <person name="Varghese N."/>
            <person name="Submissions S."/>
        </authorList>
    </citation>
    <scope>NUCLEOTIDE SEQUENCE [LARGE SCALE GENOMIC DNA]</scope>
    <source>
        <strain evidence="8">GAS232</strain>
    </source>
</reference>
<evidence type="ECO:0000313" key="8">
    <source>
        <dbReference type="Proteomes" id="UP000182427"/>
    </source>
</evidence>
<feature type="transmembrane region" description="Helical" evidence="6">
    <location>
        <begin position="141"/>
        <end position="164"/>
    </location>
</feature>
<keyword evidence="4 6" id="KW-1133">Transmembrane helix</keyword>
<dbReference type="PANTHER" id="PTHR11101:SF80">
    <property type="entry name" value="PHOSPHATE TRANSPORTER"/>
    <property type="match status" value="1"/>
</dbReference>
<dbReference type="GO" id="GO:0016020">
    <property type="term" value="C:membrane"/>
    <property type="evidence" value="ECO:0007669"/>
    <property type="project" value="UniProtKB-SubCell"/>
</dbReference>
<evidence type="ECO:0000256" key="3">
    <source>
        <dbReference type="ARBA" id="ARBA00022692"/>
    </source>
</evidence>
<sequence>MHAAPLLLVIITVVIALGFDFLNGVHDAANSIATIVTTRVLTPPQAVLWAAIFNFVAAFVFGTGVAHTISSGLIRPEAMTIYVVLAGLIGAILWNLLTWYLALPTSSSHAIISALAGAAIASFGSYRAILFTGWGSGWGSILIFLILSPLVGMVLGYIIMHIVAWSSHKAPREDAARWFRRLQLISAGAYSLGHGTNDAQKTMGIIVATLVATGYGQYAQGHTNLLGRHHEIPIWIILSCHAAIAAGTMIGGWKIVKTMGSRITPHLRPMGGFSAEMAAAITIGLATIAKVPISTTHAIGGAISGVGATRGLHAVRWIWAKRIIYGWILTFPGAALVGAITYYLLHVTLEAWLGGAVAIH</sequence>
<evidence type="ECO:0000256" key="5">
    <source>
        <dbReference type="ARBA" id="ARBA00023136"/>
    </source>
</evidence>
<comment type="subcellular location">
    <subcellularLocation>
        <location evidence="1 6">Membrane</location>
        <topology evidence="1 6">Multi-pass membrane protein</topology>
    </subcellularLocation>
</comment>
<keyword evidence="6" id="KW-0592">Phosphate transport</keyword>
<protein>
    <recommendedName>
        <fullName evidence="6">Phosphate transporter</fullName>
    </recommendedName>
</protein>
<dbReference type="PANTHER" id="PTHR11101">
    <property type="entry name" value="PHOSPHATE TRANSPORTER"/>
    <property type="match status" value="1"/>
</dbReference>
<proteinExistence type="inferred from homology"/>
<dbReference type="AlphaFoldDB" id="A0A1G7ISB4"/>
<keyword evidence="8" id="KW-1185">Reference proteome</keyword>
<feature type="transmembrane region" description="Helical" evidence="6">
    <location>
        <begin position="81"/>
        <end position="102"/>
    </location>
</feature>
<dbReference type="Pfam" id="PF01384">
    <property type="entry name" value="PHO4"/>
    <property type="match status" value="1"/>
</dbReference>
<keyword evidence="2 6" id="KW-0813">Transport</keyword>
<gene>
    <name evidence="7" type="ORF">SAMN05444167_1556</name>
</gene>
<dbReference type="Proteomes" id="UP000182427">
    <property type="component" value="Chromosome I"/>
</dbReference>
<comment type="similarity">
    <text evidence="6">Belongs to the inorganic phosphate transporter (PiT) (TC 2.A.20) family.</text>
</comment>
<accession>A0A1G7ISB4</accession>
<dbReference type="RefSeq" id="WP_083344627.1">
    <property type="nucleotide sequence ID" value="NZ_LT629690.1"/>
</dbReference>
<keyword evidence="5 6" id="KW-0472">Membrane</keyword>
<feature type="transmembrane region" description="Helical" evidence="6">
    <location>
        <begin position="232"/>
        <end position="253"/>
    </location>
</feature>